<feature type="domain" description="DALR anticodon binding" evidence="11">
    <location>
        <begin position="510"/>
        <end position="634"/>
    </location>
</feature>
<dbReference type="GO" id="GO:0006420">
    <property type="term" value="P:arginyl-tRNA aminoacylation"/>
    <property type="evidence" value="ECO:0007669"/>
    <property type="project" value="InterPro"/>
</dbReference>
<organism evidence="12 13">
    <name type="scientific">Ceraceosorus bombacis</name>
    <dbReference type="NCBI Taxonomy" id="401625"/>
    <lineage>
        <taxon>Eukaryota</taxon>
        <taxon>Fungi</taxon>
        <taxon>Dikarya</taxon>
        <taxon>Basidiomycota</taxon>
        <taxon>Ustilaginomycotina</taxon>
        <taxon>Exobasidiomycetes</taxon>
        <taxon>Ceraceosorales</taxon>
        <taxon>Ceraceosoraceae</taxon>
        <taxon>Ceraceosorus</taxon>
    </lineage>
</organism>
<proteinExistence type="inferred from homology"/>
<evidence type="ECO:0000256" key="6">
    <source>
        <dbReference type="ARBA" id="ARBA00022917"/>
    </source>
</evidence>
<dbReference type="SUPFAM" id="SSF55190">
    <property type="entry name" value="Arginyl-tRNA synthetase (ArgRS), N-terminal 'additional' domain"/>
    <property type="match status" value="1"/>
</dbReference>
<evidence type="ECO:0000256" key="9">
    <source>
        <dbReference type="ARBA" id="ARBA00049339"/>
    </source>
</evidence>
<dbReference type="GO" id="GO:0005739">
    <property type="term" value="C:mitochondrion"/>
    <property type="evidence" value="ECO:0007669"/>
    <property type="project" value="TreeGrafter"/>
</dbReference>
<dbReference type="Proteomes" id="UP000054845">
    <property type="component" value="Unassembled WGS sequence"/>
</dbReference>
<dbReference type="CDD" id="cd07956">
    <property type="entry name" value="Anticodon_Ia_Arg"/>
    <property type="match status" value="1"/>
</dbReference>
<dbReference type="SMART" id="SM00836">
    <property type="entry name" value="DALR_1"/>
    <property type="match status" value="1"/>
</dbReference>
<evidence type="ECO:0000256" key="8">
    <source>
        <dbReference type="ARBA" id="ARBA00033033"/>
    </source>
</evidence>
<dbReference type="PRINTS" id="PR01038">
    <property type="entry name" value="TRNASYNTHARG"/>
</dbReference>
<dbReference type="InterPro" id="IPR001278">
    <property type="entry name" value="Arg-tRNA-ligase"/>
</dbReference>
<evidence type="ECO:0000313" key="13">
    <source>
        <dbReference type="Proteomes" id="UP000054845"/>
    </source>
</evidence>
<dbReference type="GO" id="GO:0004814">
    <property type="term" value="F:arginine-tRNA ligase activity"/>
    <property type="evidence" value="ECO:0007669"/>
    <property type="project" value="UniProtKB-EC"/>
</dbReference>
<keyword evidence="6 10" id="KW-0648">Protein biosynthesis</keyword>
<dbReference type="PANTHER" id="PTHR11956">
    <property type="entry name" value="ARGINYL-TRNA SYNTHETASE"/>
    <property type="match status" value="1"/>
</dbReference>
<dbReference type="SUPFAM" id="SSF47323">
    <property type="entry name" value="Anticodon-binding domain of a subclass of class I aminoacyl-tRNA synthetases"/>
    <property type="match status" value="1"/>
</dbReference>
<dbReference type="InterPro" id="IPR014729">
    <property type="entry name" value="Rossmann-like_a/b/a_fold"/>
</dbReference>
<comment type="catalytic activity">
    <reaction evidence="9">
        <text>tRNA(Arg) + L-arginine + ATP = L-arginyl-tRNA(Arg) + AMP + diphosphate</text>
        <dbReference type="Rhea" id="RHEA:20301"/>
        <dbReference type="Rhea" id="RHEA-COMP:9658"/>
        <dbReference type="Rhea" id="RHEA-COMP:9673"/>
        <dbReference type="ChEBI" id="CHEBI:30616"/>
        <dbReference type="ChEBI" id="CHEBI:32682"/>
        <dbReference type="ChEBI" id="CHEBI:33019"/>
        <dbReference type="ChEBI" id="CHEBI:78442"/>
        <dbReference type="ChEBI" id="CHEBI:78513"/>
        <dbReference type="ChEBI" id="CHEBI:456215"/>
        <dbReference type="EC" id="6.1.1.19"/>
    </reaction>
</comment>
<dbReference type="GO" id="GO:0005524">
    <property type="term" value="F:ATP binding"/>
    <property type="evidence" value="ECO:0007669"/>
    <property type="project" value="UniProtKB-KW"/>
</dbReference>
<dbReference type="InterPro" id="IPR036695">
    <property type="entry name" value="Arg-tRNA-synth_N_sf"/>
</dbReference>
<evidence type="ECO:0000256" key="7">
    <source>
        <dbReference type="ARBA" id="ARBA00023146"/>
    </source>
</evidence>
<evidence type="ECO:0000256" key="4">
    <source>
        <dbReference type="ARBA" id="ARBA00022741"/>
    </source>
</evidence>
<comment type="similarity">
    <text evidence="1 10">Belongs to the class-I aminoacyl-tRNA synthetase family.</text>
</comment>
<dbReference type="OrthoDB" id="68056at2759"/>
<dbReference type="InterPro" id="IPR035684">
    <property type="entry name" value="ArgRS_core"/>
</dbReference>
<dbReference type="Pfam" id="PF00750">
    <property type="entry name" value="tRNA-synt_1d"/>
    <property type="match status" value="1"/>
</dbReference>
<dbReference type="STRING" id="401625.A0A0P1BC66"/>
<dbReference type="SUPFAM" id="SSF52374">
    <property type="entry name" value="Nucleotidylyl transferase"/>
    <property type="match status" value="1"/>
</dbReference>
<dbReference type="Gene3D" id="3.40.50.620">
    <property type="entry name" value="HUPs"/>
    <property type="match status" value="1"/>
</dbReference>
<dbReference type="AlphaFoldDB" id="A0A0P1BC66"/>
<dbReference type="EC" id="6.1.1.19" evidence="2"/>
<evidence type="ECO:0000256" key="2">
    <source>
        <dbReference type="ARBA" id="ARBA00012837"/>
    </source>
</evidence>
<dbReference type="InterPro" id="IPR008909">
    <property type="entry name" value="DALR_anticod-bd"/>
</dbReference>
<keyword evidence="13" id="KW-1185">Reference proteome</keyword>
<keyword evidence="4 10" id="KW-0547">Nucleotide-binding</keyword>
<name>A0A0P1BC66_9BASI</name>
<dbReference type="FunFam" id="1.10.730.10:FF:000006">
    <property type="entry name" value="Arginyl-tRNA synthetase 2, mitochondrial"/>
    <property type="match status" value="1"/>
</dbReference>
<reference evidence="12 13" key="1">
    <citation type="submission" date="2014-09" db="EMBL/GenBank/DDBJ databases">
        <authorList>
            <person name="Magalhaes I.L.F."/>
            <person name="Oliveira U."/>
            <person name="Santos F.R."/>
            <person name="Vidigal T.H.D.A."/>
            <person name="Brescovit A.D."/>
            <person name="Santos A.J."/>
        </authorList>
    </citation>
    <scope>NUCLEOTIDE SEQUENCE [LARGE SCALE GENOMIC DNA]</scope>
</reference>
<evidence type="ECO:0000259" key="11">
    <source>
        <dbReference type="SMART" id="SM00836"/>
    </source>
</evidence>
<keyword evidence="5 10" id="KW-0067">ATP-binding</keyword>
<dbReference type="Gene3D" id="1.10.730.10">
    <property type="entry name" value="Isoleucyl-tRNA Synthetase, Domain 1"/>
    <property type="match status" value="1"/>
</dbReference>
<dbReference type="Gene3D" id="3.30.1360.70">
    <property type="entry name" value="Arginyl tRNA synthetase N-terminal domain"/>
    <property type="match status" value="1"/>
</dbReference>
<dbReference type="FunFam" id="3.40.50.620:FF:000058">
    <property type="entry name" value="Mitochondrial arginyl-tRNA synthetase"/>
    <property type="match status" value="1"/>
</dbReference>
<keyword evidence="7 10" id="KW-0030">Aminoacyl-tRNA synthetase</keyword>
<evidence type="ECO:0000313" key="12">
    <source>
        <dbReference type="EMBL" id="CEH13659.1"/>
    </source>
</evidence>
<dbReference type="NCBIfam" id="TIGR00456">
    <property type="entry name" value="argS"/>
    <property type="match status" value="1"/>
</dbReference>
<evidence type="ECO:0000256" key="5">
    <source>
        <dbReference type="ARBA" id="ARBA00022840"/>
    </source>
</evidence>
<evidence type="ECO:0000256" key="3">
    <source>
        <dbReference type="ARBA" id="ARBA00022598"/>
    </source>
</evidence>
<protein>
    <recommendedName>
        <fullName evidence="2">arginine--tRNA ligase</fullName>
        <ecNumber evidence="2">6.1.1.19</ecNumber>
    </recommendedName>
    <alternativeName>
        <fullName evidence="8">Arginyl-tRNA synthetase</fullName>
    </alternativeName>
</protein>
<dbReference type="InterPro" id="IPR001412">
    <property type="entry name" value="aa-tRNA-synth_I_CS"/>
</dbReference>
<dbReference type="PANTHER" id="PTHR11956:SF11">
    <property type="entry name" value="ARGININE--TRNA LIGASE, MITOCHONDRIAL-RELATED"/>
    <property type="match status" value="1"/>
</dbReference>
<keyword evidence="3 10" id="KW-0436">Ligase</keyword>
<dbReference type="CDD" id="cd00671">
    <property type="entry name" value="ArgRS_core"/>
    <property type="match status" value="1"/>
</dbReference>
<sequence>MSASTSAPAPSIAASPKFPGVPLLSQLPELPSLEGADPLRNPIDAFRLAIAHQLAGILNLDLQKVYDGVQVHTKGADFIATLPRFRLPGKPMEWAEKVEKEFKPDAYIETAKAQKGGFVWFTAVTNTLSQLTLSTINALSRGEYAGSKEGGSYGTNVSGVGKDLIVEFSSPNIAKPFHAGHLRSTIIGAFLANLYEANGWYVERWNYLGDWGKQFGLLAVAWGMYGDEAALKEDAVRHLYDIYVRINREAEDHPQYHDQARAFFKKMEDDDPAALALWQKFRDLSIAKYKDTYARLNVHFDVYSGESQVTKQSISEALTHIKTSDYIEKADNGAYLIDLNQYKLDKTVIERQDGTPLYITRDIGEAKQRWDTWNQKRGRGFDKMIYVVATQQNLHLAQFFKVLELMGYDWAQPEQQRLLHINFGLVKGMSTRRGTAVFLDHILDEAGENMHNVMKSNEDKYKLVAEPEKTADVLGMTAVKIQDMTGKRINDYNFDWNRMLSFEGDTGPYLQYNHTRLCSVERKVQETDGLVLSDPLDPSALRLDLLSEPKARDLIMLLAQWPEVVRRALDDLQPSTIVQYCFKLCHSISSAWEVLLVKGQERDLALARLFAYRCARDVLSAAMRLLTLQPLQRM</sequence>
<dbReference type="InterPro" id="IPR009080">
    <property type="entry name" value="tRNAsynth_Ia_anticodon-bd"/>
</dbReference>
<evidence type="ECO:0000256" key="10">
    <source>
        <dbReference type="RuleBase" id="RU363038"/>
    </source>
</evidence>
<dbReference type="GO" id="GO:0032543">
    <property type="term" value="P:mitochondrial translation"/>
    <property type="evidence" value="ECO:0007669"/>
    <property type="project" value="TreeGrafter"/>
</dbReference>
<dbReference type="PROSITE" id="PS00178">
    <property type="entry name" value="AA_TRNA_LIGASE_I"/>
    <property type="match status" value="1"/>
</dbReference>
<evidence type="ECO:0000256" key="1">
    <source>
        <dbReference type="ARBA" id="ARBA00005594"/>
    </source>
</evidence>
<dbReference type="Pfam" id="PF05746">
    <property type="entry name" value="DALR_1"/>
    <property type="match status" value="1"/>
</dbReference>
<accession>A0A0P1BC66</accession>
<dbReference type="EMBL" id="CCYA01000221">
    <property type="protein sequence ID" value="CEH13659.1"/>
    <property type="molecule type" value="Genomic_DNA"/>
</dbReference>